<gene>
    <name evidence="1" type="ORF">NCTC8684_02525</name>
</gene>
<protein>
    <submittedName>
        <fullName evidence="1">Uncharacterized protein</fullName>
    </submittedName>
</protein>
<dbReference type="Proteomes" id="UP000254029">
    <property type="component" value="Unassembled WGS sequence"/>
</dbReference>
<evidence type="ECO:0000313" key="2">
    <source>
        <dbReference type="Proteomes" id="UP000254029"/>
    </source>
</evidence>
<dbReference type="RefSeq" id="WP_131825811.1">
    <property type="nucleotide sequence ID" value="NZ_JBHMEH010000106.1"/>
</dbReference>
<comment type="caution">
    <text evidence="1">The sequence shown here is derived from an EMBL/GenBank/DDBJ whole genome shotgun (WGS) entry which is preliminary data.</text>
</comment>
<organism evidence="1 2">
    <name type="scientific">Chromobacterium violaceum</name>
    <dbReference type="NCBI Taxonomy" id="536"/>
    <lineage>
        <taxon>Bacteria</taxon>
        <taxon>Pseudomonadati</taxon>
        <taxon>Pseudomonadota</taxon>
        <taxon>Betaproteobacteria</taxon>
        <taxon>Neisseriales</taxon>
        <taxon>Chromobacteriaceae</taxon>
        <taxon>Chromobacterium</taxon>
    </lineage>
</organism>
<dbReference type="EMBL" id="UIGR01000001">
    <property type="protein sequence ID" value="SUX33426.1"/>
    <property type="molecule type" value="Genomic_DNA"/>
</dbReference>
<sequence>MKVFKLRPEGDDCIRLTDINYRRATSSNAPWVISKNGKPAHYAVCPECSNPIIVIGLDIDTRQDKNGRSLSLHARHCPSDVAPEVARYYQDAYDNCPLADPKAFTGEPIKRKPGVFSREILELLRDEADTVKYFMEDTLGILLSDEVFQQIIEKFIAQEGHLYRSIGKLNLPYAVLFMAKNQTVAPKKQGCKLKNKGENSPFKQAMLRSKYFEIDQKFYFIKIKKEAPHGVRLNFFFDKHVISASEEKSQTLGLVIEEEYNGSKEFLFQCNIDFDFYYFYNTITKKRRERKIAAAALENLLAEK</sequence>
<proteinExistence type="predicted"/>
<accession>A0AAX2MBN6</accession>
<dbReference type="AlphaFoldDB" id="A0AAX2MBN6"/>
<evidence type="ECO:0000313" key="1">
    <source>
        <dbReference type="EMBL" id="SUX33426.1"/>
    </source>
</evidence>
<reference evidence="1 2" key="1">
    <citation type="submission" date="2018-06" db="EMBL/GenBank/DDBJ databases">
        <authorList>
            <consortium name="Pathogen Informatics"/>
            <person name="Doyle S."/>
        </authorList>
    </citation>
    <scope>NUCLEOTIDE SEQUENCE [LARGE SCALE GENOMIC DNA]</scope>
    <source>
        <strain evidence="1 2">NCTC8684</strain>
    </source>
</reference>
<name>A0AAX2MBN6_CHRVL</name>